<feature type="signal peptide" evidence="1">
    <location>
        <begin position="1"/>
        <end position="18"/>
    </location>
</feature>
<gene>
    <name evidence="2" type="ORF">tinsulaeT_29830</name>
</gene>
<evidence type="ECO:0000313" key="2">
    <source>
        <dbReference type="EMBL" id="GLX79643.1"/>
    </source>
</evidence>
<evidence type="ECO:0000256" key="1">
    <source>
        <dbReference type="SAM" id="SignalP"/>
    </source>
</evidence>
<sequence length="248" mass="28141">MSLLFIFLSLLFSITTNAEQVNVGLEPFPPLINEDKTGVLIEALNQIALNSELSFNFQLMTYARAKKELKKGNLQLIGLTPQHQETPDFYQYAQELNWSIDTTLDIFSLQPSLKEITQFEDFTIGTLIGNAEFFSQTLTIPQKKFVEVSSLPQLVKMLSKGRIKAIIFERIATMTTIEQLQTQGIYYQKIINLPASIAVQKNELGFKLKKQLDKLLSPSQLMTEHVMLSRYYGLPDSGLVDSSHQTKK</sequence>
<feature type="chain" id="PRO_5046653690" description="Solute-binding protein family 3/N-terminal domain-containing protein" evidence="1">
    <location>
        <begin position="19"/>
        <end position="248"/>
    </location>
</feature>
<evidence type="ECO:0008006" key="4">
    <source>
        <dbReference type="Google" id="ProtNLM"/>
    </source>
</evidence>
<dbReference type="RefSeq" id="WP_284245564.1">
    <property type="nucleotide sequence ID" value="NZ_BSST01000001.1"/>
</dbReference>
<dbReference type="SUPFAM" id="SSF53850">
    <property type="entry name" value="Periplasmic binding protein-like II"/>
    <property type="match status" value="1"/>
</dbReference>
<dbReference type="EMBL" id="BSST01000001">
    <property type="protein sequence ID" value="GLX79643.1"/>
    <property type="molecule type" value="Genomic_DNA"/>
</dbReference>
<comment type="caution">
    <text evidence="2">The sequence shown here is derived from an EMBL/GenBank/DDBJ whole genome shotgun (WGS) entry which is preliminary data.</text>
</comment>
<name>A0ABQ6GUN0_9GAMM</name>
<accession>A0ABQ6GUN0</accession>
<dbReference type="Proteomes" id="UP001157186">
    <property type="component" value="Unassembled WGS sequence"/>
</dbReference>
<proteinExistence type="predicted"/>
<reference evidence="2 3" key="1">
    <citation type="submission" date="2023-03" db="EMBL/GenBank/DDBJ databases">
        <title>Draft genome sequence of Thalassotalea insulae KCTC 62186T.</title>
        <authorList>
            <person name="Sawabe T."/>
        </authorList>
    </citation>
    <scope>NUCLEOTIDE SEQUENCE [LARGE SCALE GENOMIC DNA]</scope>
    <source>
        <strain evidence="2 3">KCTC 62186</strain>
    </source>
</reference>
<dbReference type="Gene3D" id="3.40.190.10">
    <property type="entry name" value="Periplasmic binding protein-like II"/>
    <property type="match status" value="2"/>
</dbReference>
<protein>
    <recommendedName>
        <fullName evidence="4">Solute-binding protein family 3/N-terminal domain-containing protein</fullName>
    </recommendedName>
</protein>
<evidence type="ECO:0000313" key="3">
    <source>
        <dbReference type="Proteomes" id="UP001157186"/>
    </source>
</evidence>
<keyword evidence="3" id="KW-1185">Reference proteome</keyword>
<keyword evidence="1" id="KW-0732">Signal</keyword>
<organism evidence="2 3">
    <name type="scientific">Thalassotalea insulae</name>
    <dbReference type="NCBI Taxonomy" id="2056778"/>
    <lineage>
        <taxon>Bacteria</taxon>
        <taxon>Pseudomonadati</taxon>
        <taxon>Pseudomonadota</taxon>
        <taxon>Gammaproteobacteria</taxon>
        <taxon>Alteromonadales</taxon>
        <taxon>Colwelliaceae</taxon>
        <taxon>Thalassotalea</taxon>
    </lineage>
</organism>